<dbReference type="Proteomes" id="UP001196413">
    <property type="component" value="Unassembled WGS sequence"/>
</dbReference>
<protein>
    <submittedName>
        <fullName evidence="1">Uncharacterized protein</fullName>
    </submittedName>
</protein>
<name>A0AAD5WG13_PARTN</name>
<dbReference type="AlphaFoldDB" id="A0AAD5WG13"/>
<sequence length="57" mass="6584">MEDKRDRTDQLCIGDKSPYMLKDDDCRRFIICLKQEFPDLIAANRDLASSLGLDYDG</sequence>
<organism evidence="1 2">
    <name type="scientific">Parelaphostrongylus tenuis</name>
    <name type="common">Meningeal worm</name>
    <dbReference type="NCBI Taxonomy" id="148309"/>
    <lineage>
        <taxon>Eukaryota</taxon>
        <taxon>Metazoa</taxon>
        <taxon>Ecdysozoa</taxon>
        <taxon>Nematoda</taxon>
        <taxon>Chromadorea</taxon>
        <taxon>Rhabditida</taxon>
        <taxon>Rhabditina</taxon>
        <taxon>Rhabditomorpha</taxon>
        <taxon>Strongyloidea</taxon>
        <taxon>Metastrongylidae</taxon>
        <taxon>Parelaphostrongylus</taxon>
    </lineage>
</organism>
<evidence type="ECO:0000313" key="1">
    <source>
        <dbReference type="EMBL" id="KAJ1368736.1"/>
    </source>
</evidence>
<accession>A0AAD5WG13</accession>
<evidence type="ECO:0000313" key="2">
    <source>
        <dbReference type="Proteomes" id="UP001196413"/>
    </source>
</evidence>
<proteinExistence type="predicted"/>
<reference evidence="1" key="1">
    <citation type="submission" date="2021-06" db="EMBL/GenBank/DDBJ databases">
        <title>Parelaphostrongylus tenuis whole genome reference sequence.</title>
        <authorList>
            <person name="Garwood T.J."/>
            <person name="Larsen P.A."/>
            <person name="Fountain-Jones N.M."/>
            <person name="Garbe J.R."/>
            <person name="Macchietto M.G."/>
            <person name="Kania S.A."/>
            <person name="Gerhold R.W."/>
            <person name="Richards J.E."/>
            <person name="Wolf T.M."/>
        </authorList>
    </citation>
    <scope>NUCLEOTIDE SEQUENCE</scope>
    <source>
        <strain evidence="1">MNPRO001-30</strain>
        <tissue evidence="1">Meninges</tissue>
    </source>
</reference>
<dbReference type="EMBL" id="JAHQIW010006287">
    <property type="protein sequence ID" value="KAJ1368736.1"/>
    <property type="molecule type" value="Genomic_DNA"/>
</dbReference>
<comment type="caution">
    <text evidence="1">The sequence shown here is derived from an EMBL/GenBank/DDBJ whole genome shotgun (WGS) entry which is preliminary data.</text>
</comment>
<gene>
    <name evidence="1" type="ORF">KIN20_030001</name>
</gene>
<keyword evidence="2" id="KW-1185">Reference proteome</keyword>